<gene>
    <name evidence="3" type="ordered locus">Huta_1245</name>
</gene>
<keyword evidence="1" id="KW-0472">Membrane</keyword>
<dbReference type="SMART" id="SM00014">
    <property type="entry name" value="acidPPc"/>
    <property type="match status" value="1"/>
</dbReference>
<feature type="domain" description="Phosphatidic acid phosphatase type 2/haloperoxidase" evidence="2">
    <location>
        <begin position="138"/>
        <end position="258"/>
    </location>
</feature>
<protein>
    <submittedName>
        <fullName evidence="3">Phosphoesterase PA-phosphatase related</fullName>
    </submittedName>
</protein>
<feature type="transmembrane region" description="Helical" evidence="1">
    <location>
        <begin position="108"/>
        <end position="127"/>
    </location>
</feature>
<organism evidence="3 4">
    <name type="scientific">Halorhabdus utahensis (strain DSM 12940 / JCM 11049 / AX-2)</name>
    <dbReference type="NCBI Taxonomy" id="519442"/>
    <lineage>
        <taxon>Archaea</taxon>
        <taxon>Methanobacteriati</taxon>
        <taxon>Methanobacteriota</taxon>
        <taxon>Stenosarchaea group</taxon>
        <taxon>Halobacteria</taxon>
        <taxon>Halobacteriales</taxon>
        <taxon>Haloarculaceae</taxon>
        <taxon>Halorhabdus</taxon>
    </lineage>
</organism>
<dbReference type="InterPro" id="IPR000326">
    <property type="entry name" value="PAP2/HPO"/>
</dbReference>
<dbReference type="HOGENOM" id="CLU_082638_0_0_2"/>
<feature type="transmembrane region" description="Helical" evidence="1">
    <location>
        <begin position="41"/>
        <end position="63"/>
    </location>
</feature>
<evidence type="ECO:0000256" key="1">
    <source>
        <dbReference type="SAM" id="Phobius"/>
    </source>
</evidence>
<dbReference type="OrthoDB" id="329477at2157"/>
<proteinExistence type="predicted"/>
<feature type="transmembrane region" description="Helical" evidence="1">
    <location>
        <begin position="139"/>
        <end position="157"/>
    </location>
</feature>
<dbReference type="eggNOG" id="arCOG03951">
    <property type="taxonomic scope" value="Archaea"/>
</dbReference>
<dbReference type="Gene3D" id="1.20.144.10">
    <property type="entry name" value="Phosphatidic acid phosphatase type 2/haloperoxidase"/>
    <property type="match status" value="1"/>
</dbReference>
<keyword evidence="1" id="KW-0812">Transmembrane</keyword>
<dbReference type="STRING" id="519442.Huta_1245"/>
<name>C7NN21_HALUD</name>
<dbReference type="SUPFAM" id="SSF48317">
    <property type="entry name" value="Acid phosphatase/Vanadium-dependent haloperoxidase"/>
    <property type="match status" value="1"/>
</dbReference>
<dbReference type="AlphaFoldDB" id="C7NN21"/>
<dbReference type="InterPro" id="IPR026841">
    <property type="entry name" value="Aur1/Ipt1"/>
</dbReference>
<dbReference type="GO" id="GO:0016020">
    <property type="term" value="C:membrane"/>
    <property type="evidence" value="ECO:0007669"/>
    <property type="project" value="UniProtKB-SubCell"/>
</dbReference>
<feature type="transmembrane region" description="Helical" evidence="1">
    <location>
        <begin position="217"/>
        <end position="237"/>
    </location>
</feature>
<keyword evidence="1" id="KW-1133">Transmembrane helix</keyword>
<dbReference type="RefSeq" id="WP_015788995.1">
    <property type="nucleotide sequence ID" value="NC_013158.1"/>
</dbReference>
<dbReference type="GeneID" id="8383520"/>
<feature type="transmembrane region" description="Helical" evidence="1">
    <location>
        <begin position="6"/>
        <end position="29"/>
    </location>
</feature>
<dbReference type="Pfam" id="PF14378">
    <property type="entry name" value="PAP2_3"/>
    <property type="match status" value="1"/>
</dbReference>
<sequence>MTVPIGLLVMVVAVTVGLVSVTAAIVIGWQRLARLQTEYRSTARAAIPSLAVLAGVLAINSVVRDIGVEISWLIGWNITDQIYALERNLVPVIQSLSHPWLTIYFSKIYIYGYVFLLVFPLVAYLVLDDMEWFRTTTMAYALNYAIGLGMYLIFIAYGPRNMLPDLTEGLLYTNWPTSQFLVSEVNANTNVFPSLHTSLSVTVIALAYRTRHEYPRWLPIATLVGGSVVISTMYLAIHWGTDVVAGAVLGVGCVWLAQRLVDIAIVETLVDTAITALQALRRGLSRLRNGR</sequence>
<evidence type="ECO:0000259" key="2">
    <source>
        <dbReference type="SMART" id="SM00014"/>
    </source>
</evidence>
<evidence type="ECO:0000313" key="4">
    <source>
        <dbReference type="Proteomes" id="UP000002071"/>
    </source>
</evidence>
<dbReference type="Proteomes" id="UP000002071">
    <property type="component" value="Chromosome"/>
</dbReference>
<dbReference type="EMBL" id="CP001687">
    <property type="protein sequence ID" value="ACV11421.1"/>
    <property type="molecule type" value="Genomic_DNA"/>
</dbReference>
<dbReference type="InterPro" id="IPR036938">
    <property type="entry name" value="PAP2/HPO_sf"/>
</dbReference>
<reference evidence="3 4" key="1">
    <citation type="journal article" date="2009" name="Stand. Genomic Sci.">
        <title>Complete genome sequence of Halorhabdus utahensis type strain (AX-2).</title>
        <authorList>
            <person name="Anderson I."/>
            <person name="Tindall B.J."/>
            <person name="Pomrenke H."/>
            <person name="Goker M."/>
            <person name="Lapidus A."/>
            <person name="Nolan M."/>
            <person name="Copeland A."/>
            <person name="Glavina Del Rio T."/>
            <person name="Chen F."/>
            <person name="Tice H."/>
            <person name="Cheng J.F."/>
            <person name="Lucas S."/>
            <person name="Chertkov O."/>
            <person name="Bruce D."/>
            <person name="Brettin T."/>
            <person name="Detter J.C."/>
            <person name="Han C."/>
            <person name="Goodwin L."/>
            <person name="Land M."/>
            <person name="Hauser L."/>
            <person name="Chang Y.J."/>
            <person name="Jeffries C.D."/>
            <person name="Pitluck S."/>
            <person name="Pati A."/>
            <person name="Mavromatis K."/>
            <person name="Ivanova N."/>
            <person name="Ovchinnikova G."/>
            <person name="Chen A."/>
            <person name="Palaniappan K."/>
            <person name="Chain P."/>
            <person name="Rohde M."/>
            <person name="Bristow J."/>
            <person name="Eisen J.A."/>
            <person name="Markowitz V."/>
            <person name="Hugenholtz P."/>
            <person name="Kyrpides N.C."/>
            <person name="Klenk H.P."/>
        </authorList>
    </citation>
    <scope>NUCLEOTIDE SEQUENCE [LARGE SCALE GENOMIC DNA]</scope>
    <source>
        <strain evidence="4">DSM 12940 / JCM 11049 / AX-2</strain>
    </source>
</reference>
<dbReference type="CDD" id="cd03386">
    <property type="entry name" value="PAP2_Aur1_like"/>
    <property type="match status" value="1"/>
</dbReference>
<accession>C7NN21</accession>
<evidence type="ECO:0000313" key="3">
    <source>
        <dbReference type="EMBL" id="ACV11421.1"/>
    </source>
</evidence>
<dbReference type="KEGG" id="hut:Huta_1245"/>
<keyword evidence="4" id="KW-1185">Reference proteome</keyword>